<feature type="chain" id="PRO_5029757603" description="BMP and activin membrane-bound inhibitor N-terminal domain-containing protein" evidence="3">
    <location>
        <begin position="19"/>
        <end position="259"/>
    </location>
</feature>
<protein>
    <recommendedName>
        <fullName evidence="4">BMP and activin membrane-bound inhibitor N-terminal domain-containing protein</fullName>
    </recommendedName>
</protein>
<evidence type="ECO:0000313" key="5">
    <source>
        <dbReference type="EnsemblMetazoa" id="XP_003424368"/>
    </source>
</evidence>
<evidence type="ECO:0000259" key="4">
    <source>
        <dbReference type="Pfam" id="PF06211"/>
    </source>
</evidence>
<feature type="transmembrane region" description="Helical" evidence="2">
    <location>
        <begin position="206"/>
        <end position="227"/>
    </location>
</feature>
<evidence type="ECO:0000256" key="2">
    <source>
        <dbReference type="SAM" id="Phobius"/>
    </source>
</evidence>
<proteinExistence type="predicted"/>
<reference evidence="5" key="1">
    <citation type="submission" date="2021-01" db="UniProtKB">
        <authorList>
            <consortium name="EnsemblMetazoa"/>
        </authorList>
    </citation>
    <scope>IDENTIFICATION</scope>
</reference>
<dbReference type="InterPro" id="IPR045807">
    <property type="entry name" value="BAMBI_N"/>
</dbReference>
<feature type="region of interest" description="Disordered" evidence="1">
    <location>
        <begin position="237"/>
        <end position="259"/>
    </location>
</feature>
<feature type="domain" description="BMP and activin membrane-bound inhibitor N-terminal" evidence="4">
    <location>
        <begin position="84"/>
        <end position="159"/>
    </location>
</feature>
<evidence type="ECO:0000256" key="1">
    <source>
        <dbReference type="SAM" id="MobiDB-lite"/>
    </source>
</evidence>
<accession>A0A7M7LKE9</accession>
<keyword evidence="2" id="KW-1133">Transmembrane helix</keyword>
<dbReference type="CDD" id="cd23576">
    <property type="entry name" value="TFP_LU_ECD_BAMBI"/>
    <property type="match status" value="1"/>
</dbReference>
<dbReference type="EnsemblMetazoa" id="XM_003424320">
    <property type="protein sequence ID" value="XP_003424368"/>
    <property type="gene ID" value="LOC116738456"/>
</dbReference>
<sequence>MVPRELIALATLTTLCVATSAAAAAVAAAAPSIDFDLTGGGGGGDYEVPADTEERTSTADNDDVAESRGGLHQRNANSNQHGREVRCYCNQPHCVSQGYMCRGRGCFTELPIPPMNGRHHQQLTSRPEHAAYSGCLERSFAERPCPPGKLCCEQDMCNHVDSPAMRSRLNKTLQVLLGEHRTYFDTMQPAGQEVQTSDGWFRTATIAVPICGFVVLLILASLAIRLLQPLPSQGDKLNGLRMPETTPPLLGPTNKMPLV</sequence>
<feature type="signal peptide" evidence="3">
    <location>
        <begin position="1"/>
        <end position="18"/>
    </location>
</feature>
<keyword evidence="3" id="KW-0732">Signal</keyword>
<dbReference type="Pfam" id="PF06211">
    <property type="entry name" value="BAMBI"/>
    <property type="match status" value="1"/>
</dbReference>
<dbReference type="KEGG" id="nvi:116738456"/>
<keyword evidence="2" id="KW-0812">Transmembrane</keyword>
<keyword evidence="2" id="KW-0472">Membrane</keyword>
<organism evidence="5 6">
    <name type="scientific">Nasonia vitripennis</name>
    <name type="common">Parasitic wasp</name>
    <dbReference type="NCBI Taxonomy" id="7425"/>
    <lineage>
        <taxon>Eukaryota</taxon>
        <taxon>Metazoa</taxon>
        <taxon>Ecdysozoa</taxon>
        <taxon>Arthropoda</taxon>
        <taxon>Hexapoda</taxon>
        <taxon>Insecta</taxon>
        <taxon>Pterygota</taxon>
        <taxon>Neoptera</taxon>
        <taxon>Endopterygota</taxon>
        <taxon>Hymenoptera</taxon>
        <taxon>Apocrita</taxon>
        <taxon>Proctotrupomorpha</taxon>
        <taxon>Chalcidoidea</taxon>
        <taxon>Pteromalidae</taxon>
        <taxon>Pteromalinae</taxon>
        <taxon>Nasonia</taxon>
    </lineage>
</organism>
<dbReference type="AlphaFoldDB" id="A0A7M7LKE9"/>
<evidence type="ECO:0000313" key="6">
    <source>
        <dbReference type="Proteomes" id="UP000002358"/>
    </source>
</evidence>
<dbReference type="InParanoid" id="A0A7M7LKE9"/>
<name>A0A7M7LKE9_NASVI</name>
<dbReference type="OrthoDB" id="5914644at2759"/>
<dbReference type="GeneID" id="116738456"/>
<evidence type="ECO:0000256" key="3">
    <source>
        <dbReference type="SAM" id="SignalP"/>
    </source>
</evidence>
<dbReference type="RefSeq" id="XP_003424368.1">
    <property type="nucleotide sequence ID" value="XM_003424320.5"/>
</dbReference>
<dbReference type="Proteomes" id="UP000002358">
    <property type="component" value="Chromosome 3"/>
</dbReference>
<feature type="region of interest" description="Disordered" evidence="1">
    <location>
        <begin position="38"/>
        <end position="77"/>
    </location>
</feature>
<keyword evidence="6" id="KW-1185">Reference proteome</keyword>